<evidence type="ECO:0000259" key="3">
    <source>
        <dbReference type="PROSITE" id="PS50245"/>
    </source>
</evidence>
<dbReference type="OrthoDB" id="2130750at2759"/>
<accession>A0A4P9ZC29</accession>
<protein>
    <recommendedName>
        <fullName evidence="3">CAP-Gly domain-containing protein</fullName>
    </recommendedName>
</protein>
<keyword evidence="1" id="KW-0175">Coiled coil</keyword>
<evidence type="ECO:0000313" key="4">
    <source>
        <dbReference type="EMBL" id="RKP29641.1"/>
    </source>
</evidence>
<dbReference type="Gene3D" id="2.30.30.190">
    <property type="entry name" value="CAP Gly-rich-like domain"/>
    <property type="match status" value="1"/>
</dbReference>
<organism evidence="4 5">
    <name type="scientific">Metschnikowia bicuspidata</name>
    <dbReference type="NCBI Taxonomy" id="27322"/>
    <lineage>
        <taxon>Eukaryota</taxon>
        <taxon>Fungi</taxon>
        <taxon>Dikarya</taxon>
        <taxon>Ascomycota</taxon>
        <taxon>Saccharomycotina</taxon>
        <taxon>Pichiomycetes</taxon>
        <taxon>Metschnikowiaceae</taxon>
        <taxon>Metschnikowia</taxon>
    </lineage>
</organism>
<dbReference type="Proteomes" id="UP000268321">
    <property type="component" value="Unassembled WGS sequence"/>
</dbReference>
<dbReference type="Pfam" id="PF01302">
    <property type="entry name" value="CAP_GLY"/>
    <property type="match status" value="1"/>
</dbReference>
<feature type="region of interest" description="Disordered" evidence="2">
    <location>
        <begin position="88"/>
        <end position="156"/>
    </location>
</feature>
<reference evidence="5" key="1">
    <citation type="journal article" date="2018" name="Nat. Microbiol.">
        <title>Leveraging single-cell genomics to expand the fungal tree of life.</title>
        <authorList>
            <person name="Ahrendt S.R."/>
            <person name="Quandt C.A."/>
            <person name="Ciobanu D."/>
            <person name="Clum A."/>
            <person name="Salamov A."/>
            <person name="Andreopoulos B."/>
            <person name="Cheng J.F."/>
            <person name="Woyke T."/>
            <person name="Pelin A."/>
            <person name="Henrissat B."/>
            <person name="Reynolds N.K."/>
            <person name="Benny G.L."/>
            <person name="Smith M.E."/>
            <person name="James T.Y."/>
            <person name="Grigoriev I.V."/>
        </authorList>
    </citation>
    <scope>NUCLEOTIDE SEQUENCE [LARGE SCALE GENOMIC DNA]</scope>
    <source>
        <strain evidence="5">Baker2002</strain>
    </source>
</reference>
<name>A0A4P9ZC29_9ASCO</name>
<keyword evidence="5" id="KW-1185">Reference proteome</keyword>
<gene>
    <name evidence="4" type="ORF">METBISCDRAFT_24048</name>
</gene>
<dbReference type="AlphaFoldDB" id="A0A4P9ZC29"/>
<feature type="coiled-coil region" evidence="1">
    <location>
        <begin position="175"/>
        <end position="350"/>
    </location>
</feature>
<dbReference type="InterPro" id="IPR000938">
    <property type="entry name" value="CAP-Gly_domain"/>
</dbReference>
<feature type="coiled-coil region" evidence="1">
    <location>
        <begin position="389"/>
        <end position="437"/>
    </location>
</feature>
<dbReference type="InterPro" id="IPR036859">
    <property type="entry name" value="CAP-Gly_dom_sf"/>
</dbReference>
<dbReference type="PROSITE" id="PS50245">
    <property type="entry name" value="CAP_GLY_2"/>
    <property type="match status" value="1"/>
</dbReference>
<evidence type="ECO:0000256" key="2">
    <source>
        <dbReference type="SAM" id="MobiDB-lite"/>
    </source>
</evidence>
<evidence type="ECO:0000313" key="5">
    <source>
        <dbReference type="Proteomes" id="UP000268321"/>
    </source>
</evidence>
<feature type="domain" description="CAP-Gly" evidence="3">
    <location>
        <begin position="25"/>
        <end position="72"/>
    </location>
</feature>
<dbReference type="PANTHER" id="PTHR18916">
    <property type="entry name" value="DYNACTIN 1-RELATED MICROTUBULE-BINDING"/>
    <property type="match status" value="1"/>
</dbReference>
<dbReference type="SUPFAM" id="SSF74924">
    <property type="entry name" value="Cap-Gly domain"/>
    <property type="match status" value="1"/>
</dbReference>
<evidence type="ECO:0000256" key="1">
    <source>
        <dbReference type="SAM" id="Coils"/>
    </source>
</evidence>
<dbReference type="PANTHER" id="PTHR18916:SF83">
    <property type="entry name" value="TIP ELONGATION PROTEIN 1"/>
    <property type="match status" value="1"/>
</dbReference>
<dbReference type="SMART" id="SM01052">
    <property type="entry name" value="CAP_GLY"/>
    <property type="match status" value="1"/>
</dbReference>
<feature type="compositionally biased region" description="Polar residues" evidence="2">
    <location>
        <begin position="104"/>
        <end position="119"/>
    </location>
</feature>
<sequence length="614" mass="67779">MLNLLDTQVTVPGSVFGSGTIMYIGPIRGKTGIFAGIELDSAIAESRGRNSGDVEGVYYFEVSSPGSGLFLPWDRLRTVNPHLPITLRSRARSDGTHDYVGTPSPKSQGIGSRGASSIGTDERTALGRDSPLRAPPKLQVPKLRFSSKDLSRPTASPRAVSMGLSVSRLDQSQVISSLRKELDDAKLLLHSKNNALAEKGIILDDLRATINELNPLIREYESAIAEKDRKVQKQKSEYETAREEWRQSLNVMLNAQQETELLYELEIADLKEEIAKLVARRASDGSGGPSLVELENMVRHLQSENKSQRAKLATLENGATSGATTFLDQISMLESELEKTMQELASTQSDLSSAGAEIDSNRSVIEELRLQSRALGSDKLLQQFDSLSLEEWHEKEAELQLQIKKLQSELSERDAAIAELRLSLEDLEKAHKEILTELATRNPQGGQTQNVSVMSGAQTLRIKKLELDSLKNALSAKAELAALKEARALIDDLKHQLEMRPSFEELTGLQKSMDEVDALHQRELQQKDDSIAMLQLDCDALSRELQSKKLELRDGGLGLENGKPGEATDAVFNPLKVHIPARATDASEGRENWCGFCEREGHGSLECPYENDMF</sequence>
<dbReference type="EMBL" id="ML004479">
    <property type="protein sequence ID" value="RKP29641.1"/>
    <property type="molecule type" value="Genomic_DNA"/>
</dbReference>
<proteinExistence type="predicted"/>